<dbReference type="Pfam" id="PF04607">
    <property type="entry name" value="RelA_SpoT"/>
    <property type="match status" value="1"/>
</dbReference>
<dbReference type="InterPro" id="IPR043519">
    <property type="entry name" value="NT_sf"/>
</dbReference>
<organism evidence="3 4">
    <name type="scientific">Hespellia stercorisuis DSM 15480</name>
    <dbReference type="NCBI Taxonomy" id="1121950"/>
    <lineage>
        <taxon>Bacteria</taxon>
        <taxon>Bacillati</taxon>
        <taxon>Bacillota</taxon>
        <taxon>Clostridia</taxon>
        <taxon>Lachnospirales</taxon>
        <taxon>Lachnospiraceae</taxon>
        <taxon>Hespellia</taxon>
    </lineage>
</organism>
<dbReference type="GO" id="GO:0016301">
    <property type="term" value="F:kinase activity"/>
    <property type="evidence" value="ECO:0007669"/>
    <property type="project" value="UniProtKB-KW"/>
</dbReference>
<comment type="pathway">
    <text evidence="1">Purine metabolism; ppGpp biosynthesis; ppGpp from GTP: step 1/2.</text>
</comment>
<feature type="domain" description="RelA/SpoT" evidence="2">
    <location>
        <begin position="59"/>
        <end position="182"/>
    </location>
</feature>
<evidence type="ECO:0000259" key="2">
    <source>
        <dbReference type="SMART" id="SM00954"/>
    </source>
</evidence>
<dbReference type="RefSeq" id="WP_073113140.1">
    <property type="nucleotide sequence ID" value="NZ_FQZY01000098.1"/>
</dbReference>
<dbReference type="SUPFAM" id="SSF81301">
    <property type="entry name" value="Nucleotidyltransferase"/>
    <property type="match status" value="1"/>
</dbReference>
<keyword evidence="3" id="KW-0808">Transferase</keyword>
<dbReference type="SMART" id="SM00954">
    <property type="entry name" value="RelA_SpoT"/>
    <property type="match status" value="1"/>
</dbReference>
<dbReference type="Gene3D" id="3.30.460.10">
    <property type="entry name" value="Beta Polymerase, domain 2"/>
    <property type="match status" value="1"/>
</dbReference>
<dbReference type="UniPathway" id="UPA00908">
    <property type="reaction ID" value="UER00884"/>
</dbReference>
<protein>
    <submittedName>
        <fullName evidence="3">Putative GTP pyrophosphokinase</fullName>
    </submittedName>
</protein>
<gene>
    <name evidence="3" type="ORF">SAMN02745243_03874</name>
</gene>
<dbReference type="CDD" id="cd05399">
    <property type="entry name" value="NT_Rel-Spo_like"/>
    <property type="match status" value="1"/>
</dbReference>
<accession>A0A1M6VWU0</accession>
<proteinExistence type="predicted"/>
<evidence type="ECO:0000313" key="3">
    <source>
        <dbReference type="EMBL" id="SHK85785.1"/>
    </source>
</evidence>
<name>A0A1M6VWU0_9FIRM</name>
<dbReference type="InterPro" id="IPR052366">
    <property type="entry name" value="GTP_Pyrophosphokinase"/>
</dbReference>
<dbReference type="Gene3D" id="1.10.287.860">
    <property type="entry name" value="Nucleotidyltransferase"/>
    <property type="match status" value="1"/>
</dbReference>
<keyword evidence="3" id="KW-0418">Kinase</keyword>
<reference evidence="3 4" key="1">
    <citation type="submission" date="2016-11" db="EMBL/GenBank/DDBJ databases">
        <authorList>
            <person name="Jaros S."/>
            <person name="Januszkiewicz K."/>
            <person name="Wedrychowicz H."/>
        </authorList>
    </citation>
    <scope>NUCLEOTIDE SEQUENCE [LARGE SCALE GENOMIC DNA]</scope>
    <source>
        <strain evidence="3 4">DSM 15480</strain>
    </source>
</reference>
<evidence type="ECO:0000256" key="1">
    <source>
        <dbReference type="ARBA" id="ARBA00004976"/>
    </source>
</evidence>
<dbReference type="PANTHER" id="PTHR47837">
    <property type="entry name" value="GTP PYROPHOSPHOKINASE YJBM"/>
    <property type="match status" value="1"/>
</dbReference>
<dbReference type="EMBL" id="FQZY01000098">
    <property type="protein sequence ID" value="SHK85785.1"/>
    <property type="molecule type" value="Genomic_DNA"/>
</dbReference>
<keyword evidence="4" id="KW-1185">Reference proteome</keyword>
<dbReference type="AlphaFoldDB" id="A0A1M6VWU0"/>
<dbReference type="PANTHER" id="PTHR47837:SF2">
    <property type="entry name" value="GTP PYROPHOSPHOKINASE YWAC"/>
    <property type="match status" value="1"/>
</dbReference>
<dbReference type="STRING" id="1121950.SAMN02745243_03874"/>
<dbReference type="Proteomes" id="UP000184301">
    <property type="component" value="Unassembled WGS sequence"/>
</dbReference>
<dbReference type="InterPro" id="IPR007685">
    <property type="entry name" value="RelA_SpoT"/>
</dbReference>
<sequence length="214" mass="24720">MAKNEEKEQAMAELVKYTENRDSLLKAQCAINLVKSKLQIINSELSLARNHSVLVSMQDRIKTTESVYQKLKRKNLPCTGKAIEENITDMAGVRAVCAFEDDIYRVSAILLKQPDIKLAKKKDYIKNPKKSGYRSLHLIIHVPVYLSTGVEWIKVEVQLRTSAMNFWADLDHQLRYKKGAKEARLIGKELKEYADRIKELDEHMVEMRKKIEAM</sequence>
<dbReference type="GO" id="GO:0015970">
    <property type="term" value="P:guanosine tetraphosphate biosynthetic process"/>
    <property type="evidence" value="ECO:0007669"/>
    <property type="project" value="UniProtKB-UniPathway"/>
</dbReference>
<evidence type="ECO:0000313" key="4">
    <source>
        <dbReference type="Proteomes" id="UP000184301"/>
    </source>
</evidence>